<evidence type="ECO:0000256" key="2">
    <source>
        <dbReference type="ARBA" id="ARBA00011123"/>
    </source>
</evidence>
<comment type="caution">
    <text evidence="7">The sequence shown here is derived from an EMBL/GenBank/DDBJ whole genome shotgun (WGS) entry which is preliminary data.</text>
</comment>
<keyword evidence="6" id="KW-0067">ATP-binding</keyword>
<dbReference type="GO" id="GO:0070681">
    <property type="term" value="P:glutaminyl-tRNAGln biosynthesis via transamidation"/>
    <property type="evidence" value="ECO:0007669"/>
    <property type="project" value="TreeGrafter"/>
</dbReference>
<dbReference type="GO" id="GO:0005524">
    <property type="term" value="F:ATP binding"/>
    <property type="evidence" value="ECO:0007669"/>
    <property type="project" value="UniProtKB-KW"/>
</dbReference>
<dbReference type="GO" id="GO:0006412">
    <property type="term" value="P:translation"/>
    <property type="evidence" value="ECO:0007669"/>
    <property type="project" value="UniProtKB-UniRule"/>
</dbReference>
<dbReference type="InParanoid" id="A0A5R8QFV5"/>
<dbReference type="FunCoup" id="A0A5R8QFV5">
    <property type="interactions" value="363"/>
</dbReference>
<keyword evidence="6" id="KW-0436">Ligase</keyword>
<reference evidence="7 8" key="1">
    <citation type="submission" date="2019-05" db="EMBL/GenBank/DDBJ databases">
        <title>Culicoidintestinum kansasii gen. nov., sp. nov. from the gastrointestinal tract of the biting midge, Culicoides sonorensis.</title>
        <authorList>
            <person name="Neupane S."/>
            <person name="Ghosh A."/>
            <person name="Gunther S."/>
            <person name="Martin K."/>
            <person name="Zurek L."/>
        </authorList>
    </citation>
    <scope>NUCLEOTIDE SEQUENCE [LARGE SCALE GENOMIC DNA]</scope>
    <source>
        <strain evidence="7 8">CS-1</strain>
    </source>
</reference>
<comment type="catalytic activity">
    <reaction evidence="5 6">
        <text>L-glutamyl-tRNA(Gln) + L-glutamine + ATP + H2O = L-glutaminyl-tRNA(Gln) + L-glutamate + ADP + phosphate + H(+)</text>
        <dbReference type="Rhea" id="RHEA:17521"/>
        <dbReference type="Rhea" id="RHEA-COMP:9681"/>
        <dbReference type="Rhea" id="RHEA-COMP:9684"/>
        <dbReference type="ChEBI" id="CHEBI:15377"/>
        <dbReference type="ChEBI" id="CHEBI:15378"/>
        <dbReference type="ChEBI" id="CHEBI:29985"/>
        <dbReference type="ChEBI" id="CHEBI:30616"/>
        <dbReference type="ChEBI" id="CHEBI:43474"/>
        <dbReference type="ChEBI" id="CHEBI:58359"/>
        <dbReference type="ChEBI" id="CHEBI:78520"/>
        <dbReference type="ChEBI" id="CHEBI:78521"/>
        <dbReference type="ChEBI" id="CHEBI:456216"/>
    </reaction>
</comment>
<dbReference type="PANTHER" id="PTHR15004:SF0">
    <property type="entry name" value="GLUTAMYL-TRNA(GLN) AMIDOTRANSFERASE SUBUNIT C, MITOCHONDRIAL"/>
    <property type="match status" value="1"/>
</dbReference>
<evidence type="ECO:0000256" key="6">
    <source>
        <dbReference type="HAMAP-Rule" id="MF_00122"/>
    </source>
</evidence>
<accession>A0A5R8QFV5</accession>
<proteinExistence type="inferred from homology"/>
<dbReference type="GO" id="GO:0006450">
    <property type="term" value="P:regulation of translational fidelity"/>
    <property type="evidence" value="ECO:0007669"/>
    <property type="project" value="InterPro"/>
</dbReference>
<dbReference type="InterPro" id="IPR036113">
    <property type="entry name" value="Asp/Glu-ADT_sf_sub_c"/>
</dbReference>
<dbReference type="GO" id="GO:0050566">
    <property type="term" value="F:asparaginyl-tRNA synthase (glutamine-hydrolyzing) activity"/>
    <property type="evidence" value="ECO:0007669"/>
    <property type="project" value="RHEA"/>
</dbReference>
<dbReference type="NCBIfam" id="TIGR00135">
    <property type="entry name" value="gatC"/>
    <property type="match status" value="1"/>
</dbReference>
<gene>
    <name evidence="6 7" type="primary">gatC</name>
    <name evidence="7" type="ORF">FEZ08_04710</name>
</gene>
<dbReference type="HAMAP" id="MF_00122">
    <property type="entry name" value="GatC"/>
    <property type="match status" value="1"/>
</dbReference>
<comment type="subunit">
    <text evidence="2 6">Heterotrimer of A, B and C subunits.</text>
</comment>
<evidence type="ECO:0000256" key="1">
    <source>
        <dbReference type="ARBA" id="ARBA00010757"/>
    </source>
</evidence>
<evidence type="ECO:0000256" key="4">
    <source>
        <dbReference type="ARBA" id="ARBA00047380"/>
    </source>
</evidence>
<dbReference type="SUPFAM" id="SSF141000">
    <property type="entry name" value="Glu-tRNAGln amidotransferase C subunit"/>
    <property type="match status" value="1"/>
</dbReference>
<organism evidence="7 8">
    <name type="scientific">Culicoidibacter larvae</name>
    <dbReference type="NCBI Taxonomy" id="2579976"/>
    <lineage>
        <taxon>Bacteria</taxon>
        <taxon>Bacillati</taxon>
        <taxon>Bacillota</taxon>
        <taxon>Culicoidibacteria</taxon>
        <taxon>Culicoidibacterales</taxon>
        <taxon>Culicoidibacteraceae</taxon>
        <taxon>Culicoidibacter</taxon>
    </lineage>
</organism>
<evidence type="ECO:0000256" key="5">
    <source>
        <dbReference type="ARBA" id="ARBA00047913"/>
    </source>
</evidence>
<comment type="catalytic activity">
    <reaction evidence="4 6">
        <text>L-aspartyl-tRNA(Asn) + L-glutamine + ATP + H2O = L-asparaginyl-tRNA(Asn) + L-glutamate + ADP + phosphate + 2 H(+)</text>
        <dbReference type="Rhea" id="RHEA:14513"/>
        <dbReference type="Rhea" id="RHEA-COMP:9674"/>
        <dbReference type="Rhea" id="RHEA-COMP:9677"/>
        <dbReference type="ChEBI" id="CHEBI:15377"/>
        <dbReference type="ChEBI" id="CHEBI:15378"/>
        <dbReference type="ChEBI" id="CHEBI:29985"/>
        <dbReference type="ChEBI" id="CHEBI:30616"/>
        <dbReference type="ChEBI" id="CHEBI:43474"/>
        <dbReference type="ChEBI" id="CHEBI:58359"/>
        <dbReference type="ChEBI" id="CHEBI:78515"/>
        <dbReference type="ChEBI" id="CHEBI:78516"/>
        <dbReference type="ChEBI" id="CHEBI:456216"/>
    </reaction>
</comment>
<protein>
    <recommendedName>
        <fullName evidence="6">Aspartyl/glutamyl-tRNA(Asn/Gln) amidotransferase subunit C</fullName>
        <shortName evidence="6">Asp/Glu-ADT subunit C</shortName>
        <ecNumber evidence="6">6.3.5.-</ecNumber>
    </recommendedName>
</protein>
<dbReference type="RefSeq" id="WP_138190560.1">
    <property type="nucleotide sequence ID" value="NZ_VBWP01000003.1"/>
</dbReference>
<dbReference type="EMBL" id="VBWP01000003">
    <property type="protein sequence ID" value="TLG75353.1"/>
    <property type="molecule type" value="Genomic_DNA"/>
</dbReference>
<evidence type="ECO:0000256" key="3">
    <source>
        <dbReference type="ARBA" id="ARBA00024799"/>
    </source>
</evidence>
<comment type="similarity">
    <text evidence="1 6">Belongs to the GatC family.</text>
</comment>
<comment type="function">
    <text evidence="3 6">Allows the formation of correctly charged Asn-tRNA(Asn) or Gln-tRNA(Gln) through the transamidation of misacylated Asp-tRNA(Asn) or Glu-tRNA(Gln) in organisms which lack either or both of asparaginyl-tRNA or glutaminyl-tRNA synthetases. The reaction takes place in the presence of glutamine and ATP through an activated phospho-Asp-tRNA(Asn) or phospho-Glu-tRNA(Gln).</text>
</comment>
<dbReference type="GO" id="GO:0016740">
    <property type="term" value="F:transferase activity"/>
    <property type="evidence" value="ECO:0007669"/>
    <property type="project" value="UniProtKB-KW"/>
</dbReference>
<name>A0A5R8QFV5_9FIRM</name>
<keyword evidence="8" id="KW-1185">Reference proteome</keyword>
<dbReference type="Gene3D" id="1.10.20.60">
    <property type="entry name" value="Glu-tRNAGln amidotransferase C subunit, N-terminal domain"/>
    <property type="match status" value="1"/>
</dbReference>
<evidence type="ECO:0000313" key="7">
    <source>
        <dbReference type="EMBL" id="TLG75353.1"/>
    </source>
</evidence>
<keyword evidence="7" id="KW-0808">Transferase</keyword>
<keyword evidence="6" id="KW-0547">Nucleotide-binding</keyword>
<keyword evidence="6" id="KW-0648">Protein biosynthesis</keyword>
<dbReference type="EC" id="6.3.5.-" evidence="6"/>
<dbReference type="Proteomes" id="UP000306912">
    <property type="component" value="Unassembled WGS sequence"/>
</dbReference>
<dbReference type="GO" id="GO:0050567">
    <property type="term" value="F:glutaminyl-tRNA synthase (glutamine-hydrolyzing) activity"/>
    <property type="evidence" value="ECO:0007669"/>
    <property type="project" value="UniProtKB-UniRule"/>
</dbReference>
<dbReference type="AlphaFoldDB" id="A0A5R8QFV5"/>
<dbReference type="Pfam" id="PF02686">
    <property type="entry name" value="GatC"/>
    <property type="match status" value="1"/>
</dbReference>
<sequence length="100" mass="11416">MLKLTRDDILKLGKLSKIEITEDEIADVESKINTVLAMIEDIQHLDLSDVEPMFHPNPEPFIYRDEALEFKQDTAALLNNAPESENNQVKVPTVLKEEII</sequence>
<dbReference type="InterPro" id="IPR003837">
    <property type="entry name" value="GatC"/>
</dbReference>
<dbReference type="OrthoDB" id="9813938at2"/>
<evidence type="ECO:0000313" key="8">
    <source>
        <dbReference type="Proteomes" id="UP000306912"/>
    </source>
</evidence>
<dbReference type="PANTHER" id="PTHR15004">
    <property type="entry name" value="GLUTAMYL-TRNA(GLN) AMIDOTRANSFERASE SUBUNIT C, MITOCHONDRIAL"/>
    <property type="match status" value="1"/>
</dbReference>